<dbReference type="Gene3D" id="3.30.2310.20">
    <property type="entry name" value="RelE-like"/>
    <property type="match status" value="1"/>
</dbReference>
<dbReference type="Pfam" id="PF06769">
    <property type="entry name" value="YoeB_toxin"/>
    <property type="match status" value="1"/>
</dbReference>
<gene>
    <name evidence="7" type="ORF">FNW21_13265</name>
</gene>
<dbReference type="PANTHER" id="PTHR38039:SF1">
    <property type="entry name" value="TOXIN YOEB"/>
    <property type="match status" value="1"/>
</dbReference>
<keyword evidence="5" id="KW-0378">Hydrolase</keyword>
<evidence type="ECO:0000256" key="4">
    <source>
        <dbReference type="ARBA" id="ARBA00022759"/>
    </source>
</evidence>
<dbReference type="InterPro" id="IPR009614">
    <property type="entry name" value="YoeB_toxin"/>
</dbReference>
<dbReference type="GO" id="GO:0004519">
    <property type="term" value="F:endonuclease activity"/>
    <property type="evidence" value="ECO:0007669"/>
    <property type="project" value="UniProtKB-KW"/>
</dbReference>
<evidence type="ECO:0000313" key="7">
    <source>
        <dbReference type="EMBL" id="TRX36687.1"/>
    </source>
</evidence>
<dbReference type="AlphaFoldDB" id="A0A553DVC1"/>
<dbReference type="GO" id="GO:0006401">
    <property type="term" value="P:RNA catabolic process"/>
    <property type="evidence" value="ECO:0007669"/>
    <property type="project" value="InterPro"/>
</dbReference>
<name>A0A553DVC1_9FLAO</name>
<dbReference type="PANTHER" id="PTHR38039">
    <property type="entry name" value="TOXIN YOEB"/>
    <property type="match status" value="1"/>
</dbReference>
<keyword evidence="3" id="KW-0540">Nuclease</keyword>
<comment type="caution">
    <text evidence="7">The sequence shown here is derived from an EMBL/GenBank/DDBJ whole genome shotgun (WGS) entry which is preliminary data.</text>
</comment>
<keyword evidence="8" id="KW-1185">Reference proteome</keyword>
<accession>A0A553DVC1</accession>
<dbReference type="InterPro" id="IPR035093">
    <property type="entry name" value="RelE/ParE_toxin_dom_sf"/>
</dbReference>
<keyword evidence="2" id="KW-1277">Toxin-antitoxin system</keyword>
<dbReference type="GO" id="GO:0016787">
    <property type="term" value="F:hydrolase activity"/>
    <property type="evidence" value="ECO:0007669"/>
    <property type="project" value="UniProtKB-KW"/>
</dbReference>
<keyword evidence="4" id="KW-0255">Endonuclease</keyword>
<dbReference type="SUPFAM" id="SSF143011">
    <property type="entry name" value="RelE-like"/>
    <property type="match status" value="1"/>
</dbReference>
<dbReference type="GO" id="GO:0045892">
    <property type="term" value="P:negative regulation of DNA-templated transcription"/>
    <property type="evidence" value="ECO:0007669"/>
    <property type="project" value="TreeGrafter"/>
</dbReference>
<evidence type="ECO:0000256" key="5">
    <source>
        <dbReference type="ARBA" id="ARBA00022801"/>
    </source>
</evidence>
<proteinExistence type="inferred from homology"/>
<protein>
    <recommendedName>
        <fullName evidence="6">Putative mRNA interferase YoeB</fullName>
    </recommendedName>
</protein>
<evidence type="ECO:0000256" key="3">
    <source>
        <dbReference type="ARBA" id="ARBA00022722"/>
    </source>
</evidence>
<dbReference type="EMBL" id="VJZT01000015">
    <property type="protein sequence ID" value="TRX36687.1"/>
    <property type="molecule type" value="Genomic_DNA"/>
</dbReference>
<evidence type="ECO:0000256" key="6">
    <source>
        <dbReference type="ARBA" id="ARBA00030388"/>
    </source>
</evidence>
<reference evidence="7 8" key="1">
    <citation type="submission" date="2019-07" db="EMBL/GenBank/DDBJ databases">
        <title>Novel species of Flavobacterium.</title>
        <authorList>
            <person name="Liu Q."/>
            <person name="Xin Y.-H."/>
        </authorList>
    </citation>
    <scope>NUCLEOTIDE SEQUENCE [LARGE SCALE GENOMIC DNA]</scope>
    <source>
        <strain evidence="7 8">LB1R34</strain>
    </source>
</reference>
<dbReference type="Proteomes" id="UP000316371">
    <property type="component" value="Unassembled WGS sequence"/>
</dbReference>
<sequence length="90" mass="10480">MEVRYSKKAEKDLAFWSKSGNKIIIKKISELIKAIQINPFEGIGKPEALKHDLIGYWARRIDAEHRIIYQIIDESTIEILNIISLKGHYE</sequence>
<evidence type="ECO:0000313" key="8">
    <source>
        <dbReference type="Proteomes" id="UP000316371"/>
    </source>
</evidence>
<dbReference type="NCBIfam" id="TIGR02116">
    <property type="entry name" value="toxin_Txe_YoeB"/>
    <property type="match status" value="1"/>
</dbReference>
<comment type="similarity">
    <text evidence="1">Belongs to the YoeB family.</text>
</comment>
<organism evidence="7 8">
    <name type="scientific">Flavobacterium restrictum</name>
    <dbReference type="NCBI Taxonomy" id="2594428"/>
    <lineage>
        <taxon>Bacteria</taxon>
        <taxon>Pseudomonadati</taxon>
        <taxon>Bacteroidota</taxon>
        <taxon>Flavobacteriia</taxon>
        <taxon>Flavobacteriales</taxon>
        <taxon>Flavobacteriaceae</taxon>
        <taxon>Flavobacterium</taxon>
    </lineage>
</organism>
<evidence type="ECO:0000256" key="1">
    <source>
        <dbReference type="ARBA" id="ARBA00008172"/>
    </source>
</evidence>
<dbReference type="OrthoDB" id="9801102at2"/>
<dbReference type="RefSeq" id="WP_144257239.1">
    <property type="nucleotide sequence ID" value="NZ_VJZT01000015.1"/>
</dbReference>
<evidence type="ECO:0000256" key="2">
    <source>
        <dbReference type="ARBA" id="ARBA00022649"/>
    </source>
</evidence>